<comment type="similarity">
    <text evidence="1 7">Belongs to the peptidase M3 family.</text>
</comment>
<dbReference type="Pfam" id="PF01432">
    <property type="entry name" value="Peptidase_M3"/>
    <property type="match status" value="1"/>
</dbReference>
<reference evidence="10 11" key="1">
    <citation type="submission" date="2023-11" db="EMBL/GenBank/DDBJ databases">
        <title>An acidophilic fungus is an integral part of prey digestion in a carnivorous sundew plant.</title>
        <authorList>
            <person name="Tsai I.J."/>
        </authorList>
    </citation>
    <scope>NUCLEOTIDE SEQUENCE [LARGE SCALE GENOMIC DNA]</scope>
    <source>
        <strain evidence="10">169a</strain>
    </source>
</reference>
<evidence type="ECO:0000256" key="4">
    <source>
        <dbReference type="ARBA" id="ARBA00022801"/>
    </source>
</evidence>
<dbReference type="AlphaFoldDB" id="A0AAQ3MDP2"/>
<keyword evidence="8" id="KW-0175">Coiled coil</keyword>
<evidence type="ECO:0000256" key="5">
    <source>
        <dbReference type="ARBA" id="ARBA00022833"/>
    </source>
</evidence>
<keyword evidence="11" id="KW-1185">Reference proteome</keyword>
<evidence type="ECO:0000313" key="10">
    <source>
        <dbReference type="EMBL" id="WPH04187.1"/>
    </source>
</evidence>
<evidence type="ECO:0000256" key="1">
    <source>
        <dbReference type="ARBA" id="ARBA00006040"/>
    </source>
</evidence>
<dbReference type="GO" id="GO:0005758">
    <property type="term" value="C:mitochondrial intermembrane space"/>
    <property type="evidence" value="ECO:0007669"/>
    <property type="project" value="TreeGrafter"/>
</dbReference>
<evidence type="ECO:0000313" key="11">
    <source>
        <dbReference type="Proteomes" id="UP001303373"/>
    </source>
</evidence>
<dbReference type="Proteomes" id="UP001303373">
    <property type="component" value="Chromosome 12"/>
</dbReference>
<keyword evidence="6 7" id="KW-0482">Metalloprotease</keyword>
<dbReference type="InterPro" id="IPR024080">
    <property type="entry name" value="Neurolysin/TOP_N"/>
</dbReference>
<dbReference type="GO" id="GO:0004222">
    <property type="term" value="F:metalloendopeptidase activity"/>
    <property type="evidence" value="ECO:0007669"/>
    <property type="project" value="InterPro"/>
</dbReference>
<sequence length="718" mass="81829">MTRNLIACPPTPPPLFNATSKSLVADVKRIIDHARCVQDDIVANITPEAATFANTLLPLAEEENHMLYDRQLIEFYSSMTTDENIQEASLEAEELFSKFDTETSLRDDLYSLVAAARDRGEVLNAEPQRFLTVFLERFEQNGLSLSEDGRARLRDINAELERIKNEYVKIASQDFHLWLTPEDLEGVDNISLDGLKQGSNENRGKLLVVLDGLRLFGFMRSSHNQATRRRVYCECANLCSGGTKLLEEAIKLRQEKAHLLSYPTYNHFRMASEMEKSPEKIQAFLEDLVTQISPKYAALMTRERQMKKDDLKARGEDDDGRFYDWDRVYYGHKLMVKDYEYDSSSVSEYFALTETIPRMLNIFEKVMGLRFQELLQEDCAGLFPDLDHAAMFWYPDVRLFAVWDDTHDNSTPTKFLGYLYMDMYSRKNKRGGFSDLPIRPAFTDVDGTRKYTVTGLVCNFEAPTKSKPCLLEHNNVVLLFHELGHAMHDLVAETKFARFHGASCGDFNEVPSQMLEEWCWEPETLRSLSHHYSNLSPEYKAAWLKEVKSKGAAGEIASPDTLPEHLIENLGLTQQARRVQTCLAMANISLFDMAINAPDSAAAANAINTTQLYHDIACKTFGIDQPADRPPKQATETTWLALDGFYVYLASQVYSRDMYRTVFKPNPMSREEGLRYRRTVIGKGSSEDPMKMLKEFLGRSPTPDALYASFGLEARSTT</sequence>
<accession>A0AAQ3MDP2</accession>
<feature type="coiled-coil region" evidence="8">
    <location>
        <begin position="146"/>
        <end position="173"/>
    </location>
</feature>
<keyword evidence="4 7" id="KW-0378">Hydrolase</keyword>
<evidence type="ECO:0000256" key="2">
    <source>
        <dbReference type="ARBA" id="ARBA00022670"/>
    </source>
</evidence>
<evidence type="ECO:0000256" key="7">
    <source>
        <dbReference type="RuleBase" id="RU003435"/>
    </source>
</evidence>
<dbReference type="SUPFAM" id="SSF55486">
    <property type="entry name" value="Metalloproteases ('zincins'), catalytic domain"/>
    <property type="match status" value="1"/>
</dbReference>
<dbReference type="InterPro" id="IPR045090">
    <property type="entry name" value="Pept_M3A_M3B"/>
</dbReference>
<dbReference type="GO" id="GO:0006518">
    <property type="term" value="P:peptide metabolic process"/>
    <property type="evidence" value="ECO:0007669"/>
    <property type="project" value="TreeGrafter"/>
</dbReference>
<evidence type="ECO:0000259" key="9">
    <source>
        <dbReference type="Pfam" id="PF01432"/>
    </source>
</evidence>
<dbReference type="Gene3D" id="1.20.1050.40">
    <property type="entry name" value="Endopeptidase. Chain P, domain 1"/>
    <property type="match status" value="1"/>
</dbReference>
<evidence type="ECO:0000256" key="6">
    <source>
        <dbReference type="ARBA" id="ARBA00023049"/>
    </source>
</evidence>
<evidence type="ECO:0000256" key="3">
    <source>
        <dbReference type="ARBA" id="ARBA00022723"/>
    </source>
</evidence>
<dbReference type="GO" id="GO:0046872">
    <property type="term" value="F:metal ion binding"/>
    <property type="evidence" value="ECO:0007669"/>
    <property type="project" value="UniProtKB-UniRule"/>
</dbReference>
<keyword evidence="3 7" id="KW-0479">Metal-binding</keyword>
<dbReference type="Gene3D" id="1.10.1370.10">
    <property type="entry name" value="Neurolysin, domain 3"/>
    <property type="match status" value="1"/>
</dbReference>
<dbReference type="InterPro" id="IPR024077">
    <property type="entry name" value="Neurolysin/TOP_dom2"/>
</dbReference>
<dbReference type="EMBL" id="CP138591">
    <property type="protein sequence ID" value="WPH04187.1"/>
    <property type="molecule type" value="Genomic_DNA"/>
</dbReference>
<feature type="domain" description="Peptidase M3A/M3B catalytic" evidence="9">
    <location>
        <begin position="218"/>
        <end position="711"/>
    </location>
</feature>
<evidence type="ECO:0000256" key="8">
    <source>
        <dbReference type="SAM" id="Coils"/>
    </source>
</evidence>
<name>A0AAQ3MDP2_9PEZI</name>
<dbReference type="PANTHER" id="PTHR11804:SF84">
    <property type="entry name" value="SACCHAROLYSIN"/>
    <property type="match status" value="1"/>
</dbReference>
<proteinExistence type="inferred from homology"/>
<dbReference type="InterPro" id="IPR001567">
    <property type="entry name" value="Pept_M3A_M3B_dom"/>
</dbReference>
<keyword evidence="5 7" id="KW-0862">Zinc</keyword>
<dbReference type="GO" id="GO:0006508">
    <property type="term" value="P:proteolysis"/>
    <property type="evidence" value="ECO:0007669"/>
    <property type="project" value="UniProtKB-KW"/>
</dbReference>
<dbReference type="Gene3D" id="3.40.390.10">
    <property type="entry name" value="Collagenase (Catalytic Domain)"/>
    <property type="match status" value="1"/>
</dbReference>
<dbReference type="FunFam" id="3.40.390.10:FF:000074">
    <property type="entry name" value="Metalloprotease"/>
    <property type="match status" value="1"/>
</dbReference>
<dbReference type="PANTHER" id="PTHR11804">
    <property type="entry name" value="PROTEASE M3 THIMET OLIGOPEPTIDASE-RELATED"/>
    <property type="match status" value="1"/>
</dbReference>
<dbReference type="InterPro" id="IPR024079">
    <property type="entry name" value="MetalloPept_cat_dom_sf"/>
</dbReference>
<dbReference type="CDD" id="cd06455">
    <property type="entry name" value="M3A_TOP"/>
    <property type="match status" value="1"/>
</dbReference>
<organism evidence="10 11">
    <name type="scientific">Acrodontium crateriforme</name>
    <dbReference type="NCBI Taxonomy" id="150365"/>
    <lineage>
        <taxon>Eukaryota</taxon>
        <taxon>Fungi</taxon>
        <taxon>Dikarya</taxon>
        <taxon>Ascomycota</taxon>
        <taxon>Pezizomycotina</taxon>
        <taxon>Dothideomycetes</taxon>
        <taxon>Dothideomycetidae</taxon>
        <taxon>Mycosphaerellales</taxon>
        <taxon>Teratosphaeriaceae</taxon>
        <taxon>Acrodontium</taxon>
    </lineage>
</organism>
<keyword evidence="2 7" id="KW-0645">Protease</keyword>
<comment type="cofactor">
    <cofactor evidence="7">
        <name>Zn(2+)</name>
        <dbReference type="ChEBI" id="CHEBI:29105"/>
    </cofactor>
    <text evidence="7">Binds 1 zinc ion.</text>
</comment>
<gene>
    <name evidence="10" type="ORF">R9X50_00707500</name>
</gene>
<protein>
    <recommendedName>
        <fullName evidence="9">Peptidase M3A/M3B catalytic domain-containing protein</fullName>
    </recommendedName>
</protein>